<evidence type="ECO:0000313" key="2">
    <source>
        <dbReference type="Proteomes" id="UP000756132"/>
    </source>
</evidence>
<dbReference type="Proteomes" id="UP000756132">
    <property type="component" value="Chromosome 2"/>
</dbReference>
<dbReference type="PANTHER" id="PTHR47840">
    <property type="entry name" value="ZN(II)2CYS6 TRANSCRIPTION FACTOR (EUROFUNG)-RELATED"/>
    <property type="match status" value="1"/>
</dbReference>
<dbReference type="GeneID" id="71983477"/>
<evidence type="ECO:0000313" key="1">
    <source>
        <dbReference type="EMBL" id="UJO14445.1"/>
    </source>
</evidence>
<accession>A0A9Q8P5T4</accession>
<dbReference type="EMBL" id="CP090164">
    <property type="protein sequence ID" value="UJO14445.1"/>
    <property type="molecule type" value="Genomic_DNA"/>
</dbReference>
<proteinExistence type="predicted"/>
<dbReference type="KEGG" id="ffu:CLAFUR5_03599"/>
<sequence>MMFNLPAATSTHKFPRRAITTPAGEVMAQPYMFQLAGIAMSVPELDEGYVLGQNDDEMFEKVLPIDRQLRSLKAETPKQWWRETDDTLSADLLLQFWHYYLTTRIHLHAAMSEDDHDQYAYSRITCREATECMARRYPTVRRLLPTGFFVSRIVDMQVFTAATFLCLSYMKQSRKGASVLDESNGLVFVEEIVATMDSVAGQPGSEFVEEASSAIRSLLAMIRDPSGSSSESRSLTLRIPLLGKIRIGRKQLPPASQPSQANLASFGTVESQQPSTNMSHAGIQMPASDSRMPQPMNETYNTGIANTLPWLMELDMNPSSLQDPFFYQDASQLDQWLGFSENMGY</sequence>
<reference evidence="1" key="2">
    <citation type="journal article" date="2022" name="Microb. Genom.">
        <title>A chromosome-scale genome assembly of the tomato pathogen Cladosporium fulvum reveals a compartmentalized genome architecture and the presence of a dispensable chromosome.</title>
        <authorList>
            <person name="Zaccaron A.Z."/>
            <person name="Chen L.H."/>
            <person name="Samaras A."/>
            <person name="Stergiopoulos I."/>
        </authorList>
    </citation>
    <scope>NUCLEOTIDE SEQUENCE</scope>
    <source>
        <strain evidence="1">Race5_Kim</strain>
    </source>
</reference>
<dbReference type="RefSeq" id="XP_047758811.1">
    <property type="nucleotide sequence ID" value="XM_047902747.1"/>
</dbReference>
<dbReference type="CDD" id="cd12148">
    <property type="entry name" value="fungal_TF_MHR"/>
    <property type="match status" value="1"/>
</dbReference>
<name>A0A9Q8P5T4_PASFU</name>
<organism evidence="1 2">
    <name type="scientific">Passalora fulva</name>
    <name type="common">Tomato leaf mold</name>
    <name type="synonym">Cladosporium fulvum</name>
    <dbReference type="NCBI Taxonomy" id="5499"/>
    <lineage>
        <taxon>Eukaryota</taxon>
        <taxon>Fungi</taxon>
        <taxon>Dikarya</taxon>
        <taxon>Ascomycota</taxon>
        <taxon>Pezizomycotina</taxon>
        <taxon>Dothideomycetes</taxon>
        <taxon>Dothideomycetidae</taxon>
        <taxon>Mycosphaerellales</taxon>
        <taxon>Mycosphaerellaceae</taxon>
        <taxon>Fulvia</taxon>
    </lineage>
</organism>
<dbReference type="AlphaFoldDB" id="A0A9Q8P5T4"/>
<dbReference type="OrthoDB" id="5392779at2759"/>
<protein>
    <submittedName>
        <fullName evidence="1">Uncharacterized protein</fullName>
    </submittedName>
</protein>
<reference evidence="1" key="1">
    <citation type="submission" date="2021-12" db="EMBL/GenBank/DDBJ databases">
        <authorList>
            <person name="Zaccaron A."/>
            <person name="Stergiopoulos I."/>
        </authorList>
    </citation>
    <scope>NUCLEOTIDE SEQUENCE</scope>
    <source>
        <strain evidence="1">Race5_Kim</strain>
    </source>
</reference>
<dbReference type="PANTHER" id="PTHR47840:SF3">
    <property type="entry name" value="ZN(II)2CYS6 TRANSCRIPTION FACTOR (EUROFUNG)"/>
    <property type="match status" value="1"/>
</dbReference>
<keyword evidence="2" id="KW-1185">Reference proteome</keyword>
<gene>
    <name evidence="1" type="ORF">CLAFUR5_03599</name>
</gene>